<dbReference type="EMBL" id="UZAN01040387">
    <property type="protein sequence ID" value="VDP69482.1"/>
    <property type="molecule type" value="Genomic_DNA"/>
</dbReference>
<accession>A0A183A8Z2</accession>
<proteinExistence type="predicted"/>
<sequence length="669" mass="75334">MHKRKDVRSLSKSIRAELRRLNPLYTRAQRDNKGGRETWQALMRTSGIKSSHRSTAAITSKSKDPNRRTLNTTYLTRSGEIFLYTSAQEVQPWQSQVTAAELNRLADKRATMSKAIEGEETRKKVLADTLELSGLLKMNTEFPSSWLSPARETIPPIAIKEGLSVSEFIQNNRSRNQRSFKIRDPFGFNYEPLNAPHLDETGESQNRNNPQEVTTDTVDAAIKMNKRRALNIHRMYNPKEANHIPFVLPSIELNPSNSCTRASSRLLLSRSSFASETLPFVDGQWSDESTEHDHGFLLNSLNSAENGDADEEDADWSYESTRSSSMDESQLAHANGVERYRSVGYSLDSTMIESAPDYHAHKQINVNAVCPESTIPVAERSASANQVMTPSLTTAATTTTCASSRWSRNTPNPNSHVLYSPNRITPASTPSRKANTQTSLLETAKMLLTESSKLEPVGGTIPSPRDHSANYLSASIYLQKRQREAAELQRQITALDATIERLYTRTREKTIYLNSVVNDTFHQIQNSVSQRAAQRRNKQCQKRKVTSELFLRHFRDRQARKRRLQIKLGLRATKSGHATPTNMAGVLPSALTSKDVDEATALQKWQASEDARDQEEDALATKYEAEAAAKATSRLRWLREVATTQLRHLEEVTRVTHPVTNFKPTPEDR</sequence>
<name>A0A183A8Z2_9TREM</name>
<evidence type="ECO:0000256" key="2">
    <source>
        <dbReference type="SAM" id="MobiDB-lite"/>
    </source>
</evidence>
<keyword evidence="4" id="KW-1185">Reference proteome</keyword>
<feature type="compositionally biased region" description="Polar residues" evidence="2">
    <location>
        <begin position="47"/>
        <end position="60"/>
    </location>
</feature>
<evidence type="ECO:0000313" key="4">
    <source>
        <dbReference type="Proteomes" id="UP000272942"/>
    </source>
</evidence>
<reference evidence="3 4" key="2">
    <citation type="submission" date="2018-11" db="EMBL/GenBank/DDBJ databases">
        <authorList>
            <consortium name="Pathogen Informatics"/>
        </authorList>
    </citation>
    <scope>NUCLEOTIDE SEQUENCE [LARGE SCALE GENOMIC DNA]</scope>
    <source>
        <strain evidence="3 4">Egypt</strain>
    </source>
</reference>
<reference evidence="5" key="1">
    <citation type="submission" date="2016-06" db="UniProtKB">
        <authorList>
            <consortium name="WormBaseParasite"/>
        </authorList>
    </citation>
    <scope>IDENTIFICATION</scope>
</reference>
<gene>
    <name evidence="3" type="ORF">ECPE_LOCUS3427</name>
</gene>
<organism evidence="5">
    <name type="scientific">Echinostoma caproni</name>
    <dbReference type="NCBI Taxonomy" id="27848"/>
    <lineage>
        <taxon>Eukaryota</taxon>
        <taxon>Metazoa</taxon>
        <taxon>Spiralia</taxon>
        <taxon>Lophotrochozoa</taxon>
        <taxon>Platyhelminthes</taxon>
        <taxon>Trematoda</taxon>
        <taxon>Digenea</taxon>
        <taxon>Plagiorchiida</taxon>
        <taxon>Echinostomata</taxon>
        <taxon>Echinostomatoidea</taxon>
        <taxon>Echinostomatidae</taxon>
        <taxon>Echinostoma</taxon>
    </lineage>
</organism>
<dbReference type="WBParaSite" id="ECPE_0000343001-mRNA-1">
    <property type="protein sequence ID" value="ECPE_0000343001-mRNA-1"/>
    <property type="gene ID" value="ECPE_0000343001"/>
</dbReference>
<keyword evidence="1" id="KW-0175">Coiled coil</keyword>
<evidence type="ECO:0000256" key="1">
    <source>
        <dbReference type="SAM" id="Coils"/>
    </source>
</evidence>
<feature type="region of interest" description="Disordered" evidence="2">
    <location>
        <begin position="399"/>
        <end position="434"/>
    </location>
</feature>
<feature type="coiled-coil region" evidence="1">
    <location>
        <begin position="478"/>
        <end position="505"/>
    </location>
</feature>
<feature type="region of interest" description="Disordered" evidence="2">
    <location>
        <begin position="46"/>
        <end position="66"/>
    </location>
</feature>
<dbReference type="Proteomes" id="UP000272942">
    <property type="component" value="Unassembled WGS sequence"/>
</dbReference>
<feature type="compositionally biased region" description="Polar residues" evidence="2">
    <location>
        <begin position="405"/>
        <end position="434"/>
    </location>
</feature>
<evidence type="ECO:0000313" key="5">
    <source>
        <dbReference type="WBParaSite" id="ECPE_0000343001-mRNA-1"/>
    </source>
</evidence>
<dbReference type="OrthoDB" id="6274473at2759"/>
<protein>
    <submittedName>
        <fullName evidence="5">PH domain-containing protein</fullName>
    </submittedName>
</protein>
<evidence type="ECO:0000313" key="3">
    <source>
        <dbReference type="EMBL" id="VDP69482.1"/>
    </source>
</evidence>
<dbReference type="AlphaFoldDB" id="A0A183A8Z2"/>